<comment type="caution">
    <text evidence="1">The sequence shown here is derived from an EMBL/GenBank/DDBJ whole genome shotgun (WGS) entry which is preliminary data.</text>
</comment>
<name>A0A2W2F990_9ACTN</name>
<dbReference type="EMBL" id="POUA01000289">
    <property type="protein sequence ID" value="PZG33836.1"/>
    <property type="molecule type" value="Genomic_DNA"/>
</dbReference>
<accession>A0A2W2F990</accession>
<dbReference type="AlphaFoldDB" id="A0A2W2F990"/>
<proteinExistence type="predicted"/>
<reference evidence="1 2" key="1">
    <citation type="submission" date="2018-01" db="EMBL/GenBank/DDBJ databases">
        <title>Draft genome sequence of Sphaerisporangium sp. 7K107.</title>
        <authorList>
            <person name="Sahin N."/>
            <person name="Saygin H."/>
            <person name="Ay H."/>
        </authorList>
    </citation>
    <scope>NUCLEOTIDE SEQUENCE [LARGE SCALE GENOMIC DNA]</scope>
    <source>
        <strain evidence="1 2">7K107</strain>
    </source>
</reference>
<evidence type="ECO:0000313" key="1">
    <source>
        <dbReference type="EMBL" id="PZG33836.1"/>
    </source>
</evidence>
<evidence type="ECO:0000313" key="2">
    <source>
        <dbReference type="Proteomes" id="UP000248544"/>
    </source>
</evidence>
<organism evidence="1 2">
    <name type="scientific">Spongiactinospora gelatinilytica</name>
    <dbReference type="NCBI Taxonomy" id="2666298"/>
    <lineage>
        <taxon>Bacteria</taxon>
        <taxon>Bacillati</taxon>
        <taxon>Actinomycetota</taxon>
        <taxon>Actinomycetes</taxon>
        <taxon>Streptosporangiales</taxon>
        <taxon>Streptosporangiaceae</taxon>
        <taxon>Spongiactinospora</taxon>
    </lineage>
</organism>
<keyword evidence="2" id="KW-1185">Reference proteome</keyword>
<gene>
    <name evidence="1" type="ORF">C1I98_28380</name>
</gene>
<sequence length="184" mass="20238">MAATRRLRSPQRFATRELAETLLTTLRMVRRAENATLTGRGTCEQDVREALVKVLHAADWPRVMAHEAIDYALAHDDLTMALAMYACQTGGPIEALKPQPRQFLITDEQAQAVADVIRRSFSGGTGHPEVLAIEDGDDGRFIAWLEGPDDWAWRVTQGAGRPAMPQGLRIEAATHASVRVLPAD</sequence>
<dbReference type="Proteomes" id="UP000248544">
    <property type="component" value="Unassembled WGS sequence"/>
</dbReference>
<protein>
    <submittedName>
        <fullName evidence="1">Uncharacterized protein</fullName>
    </submittedName>
</protein>